<name>A0A108UAB9_9GAMM</name>
<proteinExistence type="predicted"/>
<dbReference type="EMBL" id="JAJA02000001">
    <property type="protein sequence ID" value="KWS05473.1"/>
    <property type="molecule type" value="Genomic_DNA"/>
</dbReference>
<sequence>MDGDGDASGQAAWDLKPGIGNGESGIVEARAPSGRSYDSRLSIPDSRPDIGNRQSQEPEHRAAAFTIPDSPFPIPVPQTFSQQPVPGRSAHKISTVIGRHWSSFLVQD</sequence>
<comment type="caution">
    <text evidence="2">The sequence shown here is derived from an EMBL/GenBank/DDBJ whole genome shotgun (WGS) entry which is preliminary data.</text>
</comment>
<evidence type="ECO:0000256" key="1">
    <source>
        <dbReference type="SAM" id="MobiDB-lite"/>
    </source>
</evidence>
<evidence type="ECO:0000313" key="2">
    <source>
        <dbReference type="EMBL" id="KWS05473.1"/>
    </source>
</evidence>
<accession>A0A108UAB9</accession>
<dbReference type="AlphaFoldDB" id="A0A108UAB9"/>
<organism evidence="2 3">
    <name type="scientific">Lysobacter capsici AZ78</name>
    <dbReference type="NCBI Taxonomy" id="1444315"/>
    <lineage>
        <taxon>Bacteria</taxon>
        <taxon>Pseudomonadati</taxon>
        <taxon>Pseudomonadota</taxon>
        <taxon>Gammaproteobacteria</taxon>
        <taxon>Lysobacterales</taxon>
        <taxon>Lysobacteraceae</taxon>
        <taxon>Lysobacter</taxon>
    </lineage>
</organism>
<feature type="compositionally biased region" description="Basic and acidic residues" evidence="1">
    <location>
        <begin position="46"/>
        <end position="60"/>
    </location>
</feature>
<feature type="region of interest" description="Disordered" evidence="1">
    <location>
        <begin position="1"/>
        <end position="60"/>
    </location>
</feature>
<reference evidence="2 3" key="1">
    <citation type="journal article" date="2014" name="Genome Announc.">
        <title>Draft Genome Sequence of Lysobacter capsici AZ78, a Bacterium Antagonistic to Plant-Pathogenic Oomycetes.</title>
        <authorList>
            <person name="Puopolo G."/>
            <person name="Sonego P."/>
            <person name="Engelen K."/>
            <person name="Pertot I."/>
        </authorList>
    </citation>
    <scope>NUCLEOTIDE SEQUENCE [LARGE SCALE GENOMIC DNA]</scope>
    <source>
        <strain evidence="2 3">AZ78</strain>
    </source>
</reference>
<protein>
    <submittedName>
        <fullName evidence="2">Uncharacterized protein</fullName>
    </submittedName>
</protein>
<evidence type="ECO:0000313" key="3">
    <source>
        <dbReference type="Proteomes" id="UP000023435"/>
    </source>
</evidence>
<dbReference type="Proteomes" id="UP000023435">
    <property type="component" value="Unassembled WGS sequence"/>
</dbReference>
<keyword evidence="3" id="KW-1185">Reference proteome</keyword>
<gene>
    <name evidence="2" type="ORF">AZ78_3025</name>
</gene>